<dbReference type="PANTHER" id="PTHR42743">
    <property type="entry name" value="AMINO-ACID AMINOTRANSFERASE"/>
    <property type="match status" value="1"/>
</dbReference>
<dbReference type="Proteomes" id="UP000177306">
    <property type="component" value="Unassembled WGS sequence"/>
</dbReference>
<evidence type="ECO:0000256" key="1">
    <source>
        <dbReference type="ARBA" id="ARBA00001933"/>
    </source>
</evidence>
<dbReference type="InterPro" id="IPR001544">
    <property type="entry name" value="Aminotrans_IV"/>
</dbReference>
<dbReference type="FunFam" id="3.20.10.10:FF:000002">
    <property type="entry name" value="D-alanine aminotransferase"/>
    <property type="match status" value="1"/>
</dbReference>
<evidence type="ECO:0000256" key="4">
    <source>
        <dbReference type="RuleBase" id="RU004106"/>
    </source>
</evidence>
<evidence type="ECO:0000313" key="7">
    <source>
        <dbReference type="Proteomes" id="UP000177306"/>
    </source>
</evidence>
<dbReference type="InterPro" id="IPR043131">
    <property type="entry name" value="BCAT-like_N"/>
</dbReference>
<sequence length="306" mass="33723">MTRIYDKVYFADAMTTLEHATLSVGSSAVLYGLSVYTVLPVCIAKEGASAFRLSDHYKRLINSARIIGIDTFESAWSERRFTEAVKAVVAANEIAEDVFVRATIHVVDMLPGTRSRGLKTVLSIFIYEATPILPPDGARLKTSVWRRIPDHAIPSRAKVNGAYVNSVLAKQDAIDSGYDDCILLDADGHVCELSAANIFIVRDNTLITPGFTSDLLEGITRQTVLEIAHDIGIQTSERNIDLTELYIADEVFACGTSAYITPVLEVDVRSVANRQVGPITARIRELYLNVLHGKETSYQRFVTPLL</sequence>
<proteinExistence type="inferred from homology"/>
<dbReference type="GO" id="GO:0008483">
    <property type="term" value="F:transaminase activity"/>
    <property type="evidence" value="ECO:0007669"/>
    <property type="project" value="UniProtKB-KW"/>
</dbReference>
<comment type="cofactor">
    <cofactor evidence="1 5">
        <name>pyridoxal 5'-phosphate</name>
        <dbReference type="ChEBI" id="CHEBI:597326"/>
    </cofactor>
</comment>
<comment type="similarity">
    <text evidence="2 4">Belongs to the class-IV pyridoxal-phosphate-dependent aminotransferase family.</text>
</comment>
<protein>
    <submittedName>
        <fullName evidence="6">Branched-chain amino acid aminotransferase</fullName>
    </submittedName>
</protein>
<dbReference type="PANTHER" id="PTHR42743:SF4">
    <property type="entry name" value="BRANCHED-CHAIN-AMINO-ACID AMINOTRANSFERASE-RELATED"/>
    <property type="match status" value="1"/>
</dbReference>
<dbReference type="GO" id="GO:0046394">
    <property type="term" value="P:carboxylic acid biosynthetic process"/>
    <property type="evidence" value="ECO:0007669"/>
    <property type="project" value="UniProtKB-ARBA"/>
</dbReference>
<evidence type="ECO:0000313" key="6">
    <source>
        <dbReference type="EMBL" id="OGG73199.1"/>
    </source>
</evidence>
<dbReference type="AlphaFoldDB" id="A0A1F6EHS3"/>
<accession>A0A1F6EHS3</accession>
<dbReference type="CDD" id="cd00449">
    <property type="entry name" value="PLPDE_IV"/>
    <property type="match status" value="1"/>
</dbReference>
<dbReference type="InterPro" id="IPR043132">
    <property type="entry name" value="BCAT-like_C"/>
</dbReference>
<evidence type="ECO:0000256" key="3">
    <source>
        <dbReference type="ARBA" id="ARBA00022898"/>
    </source>
</evidence>
<gene>
    <name evidence="6" type="ORF">A3A38_01760</name>
</gene>
<comment type="caution">
    <text evidence="6">The sequence shown here is derived from an EMBL/GenBank/DDBJ whole genome shotgun (WGS) entry which is preliminary data.</text>
</comment>
<keyword evidence="6" id="KW-0032">Aminotransferase</keyword>
<evidence type="ECO:0000256" key="5">
    <source>
        <dbReference type="RuleBase" id="RU004516"/>
    </source>
</evidence>
<dbReference type="InterPro" id="IPR018300">
    <property type="entry name" value="Aminotrans_IV_CS"/>
</dbReference>
<evidence type="ECO:0000256" key="2">
    <source>
        <dbReference type="ARBA" id="ARBA00009320"/>
    </source>
</evidence>
<dbReference type="Pfam" id="PF01063">
    <property type="entry name" value="Aminotran_4"/>
    <property type="match status" value="1"/>
</dbReference>
<dbReference type="InterPro" id="IPR050571">
    <property type="entry name" value="Class-IV_PLP-Dep_Aminotrnsfr"/>
</dbReference>
<dbReference type="Gene3D" id="3.30.470.10">
    <property type="match status" value="1"/>
</dbReference>
<dbReference type="Gene3D" id="3.20.10.10">
    <property type="entry name" value="D-amino Acid Aminotransferase, subunit A, domain 2"/>
    <property type="match status" value="1"/>
</dbReference>
<dbReference type="EMBL" id="MFLY01000006">
    <property type="protein sequence ID" value="OGG73199.1"/>
    <property type="molecule type" value="Genomic_DNA"/>
</dbReference>
<dbReference type="GO" id="GO:0008652">
    <property type="term" value="P:amino acid biosynthetic process"/>
    <property type="evidence" value="ECO:0007669"/>
    <property type="project" value="UniProtKB-ARBA"/>
</dbReference>
<reference evidence="6 7" key="1">
    <citation type="journal article" date="2016" name="Nat. Commun.">
        <title>Thousands of microbial genomes shed light on interconnected biogeochemical processes in an aquifer system.</title>
        <authorList>
            <person name="Anantharaman K."/>
            <person name="Brown C.T."/>
            <person name="Hug L.A."/>
            <person name="Sharon I."/>
            <person name="Castelle C.J."/>
            <person name="Probst A.J."/>
            <person name="Thomas B.C."/>
            <person name="Singh A."/>
            <person name="Wilkins M.J."/>
            <person name="Karaoz U."/>
            <person name="Brodie E.L."/>
            <person name="Williams K.H."/>
            <person name="Hubbard S.S."/>
            <person name="Banfield J.F."/>
        </authorList>
    </citation>
    <scope>NUCLEOTIDE SEQUENCE [LARGE SCALE GENOMIC DNA]</scope>
</reference>
<organism evidence="6 7">
    <name type="scientific">Candidatus Kaiserbacteria bacterium RIFCSPLOWO2_01_FULL_53_17</name>
    <dbReference type="NCBI Taxonomy" id="1798511"/>
    <lineage>
        <taxon>Bacteria</taxon>
        <taxon>Candidatus Kaiseribacteriota</taxon>
    </lineage>
</organism>
<keyword evidence="6" id="KW-0808">Transferase</keyword>
<dbReference type="InterPro" id="IPR036038">
    <property type="entry name" value="Aminotransferase-like"/>
</dbReference>
<dbReference type="SUPFAM" id="SSF56752">
    <property type="entry name" value="D-aminoacid aminotransferase-like PLP-dependent enzymes"/>
    <property type="match status" value="1"/>
</dbReference>
<name>A0A1F6EHS3_9BACT</name>
<keyword evidence="3 5" id="KW-0663">Pyridoxal phosphate</keyword>
<dbReference type="PROSITE" id="PS00770">
    <property type="entry name" value="AA_TRANSFER_CLASS_4"/>
    <property type="match status" value="1"/>
</dbReference>